<feature type="chain" id="PRO_5032893250" description="CigR" evidence="2">
    <location>
        <begin position="26"/>
        <end position="169"/>
    </location>
</feature>
<organism evidence="3 4">
    <name type="scientific">Pseudomonas versuta</name>
    <dbReference type="NCBI Taxonomy" id="1788301"/>
    <lineage>
        <taxon>Bacteria</taxon>
        <taxon>Pseudomonadati</taxon>
        <taxon>Pseudomonadota</taxon>
        <taxon>Gammaproteobacteria</taxon>
        <taxon>Pseudomonadales</taxon>
        <taxon>Pseudomonadaceae</taxon>
        <taxon>Pseudomonas</taxon>
    </lineage>
</organism>
<feature type="region of interest" description="Disordered" evidence="1">
    <location>
        <begin position="27"/>
        <end position="88"/>
    </location>
</feature>
<gene>
    <name evidence="3" type="ORF">BOH74_17490</name>
</gene>
<sequence length="169" mass="17473">MSTSRKLISAFTCLALACSCAGALADPGNGNGGGQGGPPNSQGHGNQDNPGHPDDHGKQGGPGGHDANDGHPGKGDRGHGPSVNYESARGIIGGHRDYWRPGPALPPGIQKNLARGKPLPPGIGQRLDSRLEGRLPRYEGYEWRQAGTELVLVSLASGLIYEIVNGAFN</sequence>
<accession>A0A853ZRA1</accession>
<keyword evidence="2" id="KW-0732">Signal</keyword>
<evidence type="ECO:0000313" key="3">
    <source>
        <dbReference type="EMBL" id="OKA19925.1"/>
    </source>
</evidence>
<dbReference type="RefSeq" id="WP_073510145.1">
    <property type="nucleotide sequence ID" value="NZ_MPJD01000028.1"/>
</dbReference>
<evidence type="ECO:0000256" key="2">
    <source>
        <dbReference type="SAM" id="SignalP"/>
    </source>
</evidence>
<protein>
    <recommendedName>
        <fullName evidence="5">CigR</fullName>
    </recommendedName>
</protein>
<feature type="compositionally biased region" description="Low complexity" evidence="1">
    <location>
        <begin position="38"/>
        <end position="47"/>
    </location>
</feature>
<dbReference type="NCBIfam" id="NF040487">
    <property type="entry name" value="T3SS_CigR_fam"/>
    <property type="match status" value="1"/>
</dbReference>
<feature type="compositionally biased region" description="Basic and acidic residues" evidence="1">
    <location>
        <begin position="66"/>
        <end position="79"/>
    </location>
</feature>
<feature type="signal peptide" evidence="2">
    <location>
        <begin position="1"/>
        <end position="25"/>
    </location>
</feature>
<dbReference type="EMBL" id="MPJD01000028">
    <property type="protein sequence ID" value="OKA19925.1"/>
    <property type="molecule type" value="Genomic_DNA"/>
</dbReference>
<evidence type="ECO:0008006" key="5">
    <source>
        <dbReference type="Google" id="ProtNLM"/>
    </source>
</evidence>
<dbReference type="Gene3D" id="3.10.450.160">
    <property type="entry name" value="inner membrane protein cigr"/>
    <property type="match status" value="1"/>
</dbReference>
<dbReference type="Proteomes" id="UP000185990">
    <property type="component" value="Unassembled WGS sequence"/>
</dbReference>
<dbReference type="AlphaFoldDB" id="A0A853ZRA1"/>
<evidence type="ECO:0000256" key="1">
    <source>
        <dbReference type="SAM" id="MobiDB-lite"/>
    </source>
</evidence>
<dbReference type="PROSITE" id="PS51257">
    <property type="entry name" value="PROKAR_LIPOPROTEIN"/>
    <property type="match status" value="1"/>
</dbReference>
<proteinExistence type="predicted"/>
<evidence type="ECO:0000313" key="4">
    <source>
        <dbReference type="Proteomes" id="UP000185990"/>
    </source>
</evidence>
<reference evidence="3 4" key="1">
    <citation type="submission" date="2016-11" db="EMBL/GenBank/DDBJ databases">
        <title>Draft genome of Pseudomonas versuta A4R1.12.</title>
        <authorList>
            <person name="See-Too W.-S."/>
        </authorList>
    </citation>
    <scope>NUCLEOTIDE SEQUENCE [LARGE SCALE GENOMIC DNA]</scope>
    <source>
        <strain evidence="3 4">A4R1.12</strain>
    </source>
</reference>
<name>A0A853ZRA1_9PSED</name>
<comment type="caution">
    <text evidence="3">The sequence shown here is derived from an EMBL/GenBank/DDBJ whole genome shotgun (WGS) entry which is preliminary data.</text>
</comment>